<dbReference type="SUPFAM" id="SSF102588">
    <property type="entry name" value="LmbE-like"/>
    <property type="match status" value="1"/>
</dbReference>
<dbReference type="EMBL" id="NHRJ02000002">
    <property type="protein sequence ID" value="PZE21698.1"/>
    <property type="molecule type" value="Genomic_DNA"/>
</dbReference>
<dbReference type="PANTHER" id="PTHR12993">
    <property type="entry name" value="N-ACETYLGLUCOSAMINYL-PHOSPHATIDYLINOSITOL DE-N-ACETYLASE-RELATED"/>
    <property type="match status" value="1"/>
</dbReference>
<name>A0A2W1P3F3_PAEXE</name>
<dbReference type="Gene3D" id="3.40.50.10320">
    <property type="entry name" value="LmbE-like"/>
    <property type="match status" value="1"/>
</dbReference>
<dbReference type="Pfam" id="PF02585">
    <property type="entry name" value="PIG-L"/>
    <property type="match status" value="1"/>
</dbReference>
<protein>
    <submittedName>
        <fullName evidence="1">PIG-L family deacetylase</fullName>
    </submittedName>
</protein>
<evidence type="ECO:0000313" key="1">
    <source>
        <dbReference type="EMBL" id="PZE21698.1"/>
    </source>
</evidence>
<gene>
    <name evidence="1" type="ORF">CBW46_004565</name>
</gene>
<accession>A0A2W1P3F3</accession>
<dbReference type="Proteomes" id="UP000214746">
    <property type="component" value="Unassembled WGS sequence"/>
</dbReference>
<dbReference type="InterPro" id="IPR024078">
    <property type="entry name" value="LmbE-like_dom_sf"/>
</dbReference>
<proteinExistence type="predicted"/>
<organism evidence="1 2">
    <name type="scientific">Paenibacillus xerothermodurans</name>
    <dbReference type="NCBI Taxonomy" id="1977292"/>
    <lineage>
        <taxon>Bacteria</taxon>
        <taxon>Bacillati</taxon>
        <taxon>Bacillota</taxon>
        <taxon>Bacilli</taxon>
        <taxon>Bacillales</taxon>
        <taxon>Paenibacillaceae</taxon>
        <taxon>Paenibacillus</taxon>
    </lineage>
</organism>
<reference evidence="1" key="1">
    <citation type="submission" date="2018-06" db="EMBL/GenBank/DDBJ databases">
        <title>Paenibacillus xerothermodurans sp. nov. an extremely dry heat resistant spore forming bacterium isolated from the soil of Cape Canaveral, Florida.</title>
        <authorList>
            <person name="Seuylemezian A."/>
            <person name="Kaur N."/>
            <person name="Patil P."/>
            <person name="Patil P."/>
            <person name="Mayilraj S."/>
            <person name="Vaishampayan P."/>
        </authorList>
    </citation>
    <scope>NUCLEOTIDE SEQUENCE [LARGE SCALE GENOMIC DNA]</scope>
    <source>
        <strain evidence="1">ATCC 27380</strain>
    </source>
</reference>
<sequence length="181" mass="20580">MSSLGAAHVGEGGLMYTKLMIVAHPDDESIFGGTQLLQSKGWKVICVTNGYNPVRRKEFAKAMAKAGALFEIWKYRDRRHGGFDCARLTVDLKQAISRKTVAKVVTHNLNGEYGHNQHKVLSKLVHTLVAKNLYVFDPAGRRLDKRLLTQKKTLLAMYTSQKFNLRKFTYYVEHEGLKRVK</sequence>
<evidence type="ECO:0000313" key="2">
    <source>
        <dbReference type="Proteomes" id="UP000214746"/>
    </source>
</evidence>
<dbReference type="GO" id="GO:0016811">
    <property type="term" value="F:hydrolase activity, acting on carbon-nitrogen (but not peptide) bonds, in linear amides"/>
    <property type="evidence" value="ECO:0007669"/>
    <property type="project" value="TreeGrafter"/>
</dbReference>
<comment type="caution">
    <text evidence="1">The sequence shown here is derived from an EMBL/GenBank/DDBJ whole genome shotgun (WGS) entry which is preliminary data.</text>
</comment>
<keyword evidence="2" id="KW-1185">Reference proteome</keyword>
<dbReference type="InterPro" id="IPR003737">
    <property type="entry name" value="GlcNAc_PI_deacetylase-related"/>
</dbReference>
<dbReference type="OrthoDB" id="9790023at2"/>
<dbReference type="PANTHER" id="PTHR12993:SF26">
    <property type="entry name" value="1D-MYO-INOSITOL 2-ACETAMIDO-2-DEOXY-ALPHA-D-GLUCOPYRANOSIDE DEACETYLASE"/>
    <property type="match status" value="1"/>
</dbReference>
<dbReference type="AlphaFoldDB" id="A0A2W1P3F3"/>